<accession>A0AAW6FMK3</accession>
<organism evidence="1 2">
    <name type="scientific">Odoribacter splanchnicus</name>
    <dbReference type="NCBI Taxonomy" id="28118"/>
    <lineage>
        <taxon>Bacteria</taxon>
        <taxon>Pseudomonadati</taxon>
        <taxon>Bacteroidota</taxon>
        <taxon>Bacteroidia</taxon>
        <taxon>Bacteroidales</taxon>
        <taxon>Odoribacteraceae</taxon>
        <taxon>Odoribacter</taxon>
    </lineage>
</organism>
<comment type="caution">
    <text evidence="1">The sequence shown here is derived from an EMBL/GenBank/DDBJ whole genome shotgun (WGS) entry which is preliminary data.</text>
</comment>
<sequence length="165" mass="19462">MTKNIITIDLPPHLADYCRHEFGVDNEENIILRRSHDIGKQIYSHILTADLPPKQLPGLHPTPFIIPVTKSNRYILGSRFLYISRWGEEKIQDYIEADFNQRIRILFEAGYRKNYSQKQIVEAILQAYNIKNTSLNYEAVKKSDYRNQKKLRRLVFNDLQSIVNQ</sequence>
<evidence type="ECO:0000313" key="1">
    <source>
        <dbReference type="EMBL" id="MDB9224926.1"/>
    </source>
</evidence>
<dbReference type="RefSeq" id="WP_195203654.1">
    <property type="nucleotide sequence ID" value="NZ_JADMUD010000015.1"/>
</dbReference>
<proteinExistence type="predicted"/>
<evidence type="ECO:0000313" key="2">
    <source>
        <dbReference type="Proteomes" id="UP001212263"/>
    </source>
</evidence>
<dbReference type="Proteomes" id="UP001212263">
    <property type="component" value="Unassembled WGS sequence"/>
</dbReference>
<gene>
    <name evidence="1" type="ORF">PN645_18280</name>
</gene>
<protein>
    <submittedName>
        <fullName evidence="1">Transcriptional regulator</fullName>
    </submittedName>
</protein>
<name>A0AAW6FMK3_9BACT</name>
<dbReference type="AlphaFoldDB" id="A0AAW6FMK3"/>
<reference evidence="1" key="1">
    <citation type="submission" date="2023-01" db="EMBL/GenBank/DDBJ databases">
        <title>Human gut microbiome strain richness.</title>
        <authorList>
            <person name="Chen-Liaw A."/>
        </authorList>
    </citation>
    <scope>NUCLEOTIDE SEQUENCE</scope>
    <source>
        <strain evidence="1">RTP21484st1_B7_RTP21484_190118</strain>
    </source>
</reference>
<dbReference type="EMBL" id="JAQMRD010000034">
    <property type="protein sequence ID" value="MDB9224926.1"/>
    <property type="molecule type" value="Genomic_DNA"/>
</dbReference>